<sequence length="223" mass="22986">MRALIRYTLANLFVSQRFVPPTFLYMVLLAVLTSSDPGPLVTVYAAAGGSLLAASVWITVAVANAEDPVGRWVLLANARRTSDIVIAIAASALLYEVALIGIGLVYPLATGHHTVTVSGLAIGAIAELTCALVGTGVGLLCARPVIVRTGVSTLAGIAMVLVVLLVKALPPVSPMLQRMTSGSAARTALTLTDAVPYVGFAILGAAALYGCGLLAHRVGRRRD</sequence>
<name>A0ABN2QVT6_9ACTN</name>
<feature type="transmembrane region" description="Helical" evidence="1">
    <location>
        <begin position="194"/>
        <end position="215"/>
    </location>
</feature>
<dbReference type="RefSeq" id="WP_344656114.1">
    <property type="nucleotide sequence ID" value="NZ_BAAAQM010000005.1"/>
</dbReference>
<dbReference type="EMBL" id="BAAAQM010000005">
    <property type="protein sequence ID" value="GAA1959092.1"/>
    <property type="molecule type" value="Genomic_DNA"/>
</dbReference>
<protein>
    <recommendedName>
        <fullName evidence="4">ABC transporter</fullName>
    </recommendedName>
</protein>
<keyword evidence="1" id="KW-0812">Transmembrane</keyword>
<evidence type="ECO:0000256" key="1">
    <source>
        <dbReference type="SAM" id="Phobius"/>
    </source>
</evidence>
<proteinExistence type="predicted"/>
<keyword evidence="1" id="KW-0472">Membrane</keyword>
<evidence type="ECO:0000313" key="2">
    <source>
        <dbReference type="EMBL" id="GAA1959092.1"/>
    </source>
</evidence>
<organism evidence="2 3">
    <name type="scientific">Catenulispora subtropica</name>
    <dbReference type="NCBI Taxonomy" id="450798"/>
    <lineage>
        <taxon>Bacteria</taxon>
        <taxon>Bacillati</taxon>
        <taxon>Actinomycetota</taxon>
        <taxon>Actinomycetes</taxon>
        <taxon>Catenulisporales</taxon>
        <taxon>Catenulisporaceae</taxon>
        <taxon>Catenulispora</taxon>
    </lineage>
</organism>
<keyword evidence="1" id="KW-1133">Transmembrane helix</keyword>
<dbReference type="Proteomes" id="UP001499854">
    <property type="component" value="Unassembled WGS sequence"/>
</dbReference>
<gene>
    <name evidence="2" type="ORF">GCM10009838_14220</name>
</gene>
<feature type="transmembrane region" description="Helical" evidence="1">
    <location>
        <begin position="154"/>
        <end position="174"/>
    </location>
</feature>
<feature type="transmembrane region" description="Helical" evidence="1">
    <location>
        <begin position="84"/>
        <end position="108"/>
    </location>
</feature>
<feature type="transmembrane region" description="Helical" evidence="1">
    <location>
        <begin position="120"/>
        <end position="142"/>
    </location>
</feature>
<reference evidence="2 3" key="1">
    <citation type="journal article" date="2019" name="Int. J. Syst. Evol. Microbiol.">
        <title>The Global Catalogue of Microorganisms (GCM) 10K type strain sequencing project: providing services to taxonomists for standard genome sequencing and annotation.</title>
        <authorList>
            <consortium name="The Broad Institute Genomics Platform"/>
            <consortium name="The Broad Institute Genome Sequencing Center for Infectious Disease"/>
            <person name="Wu L."/>
            <person name="Ma J."/>
        </authorList>
    </citation>
    <scope>NUCLEOTIDE SEQUENCE [LARGE SCALE GENOMIC DNA]</scope>
    <source>
        <strain evidence="2 3">JCM 16013</strain>
    </source>
</reference>
<feature type="transmembrane region" description="Helical" evidence="1">
    <location>
        <begin position="12"/>
        <end position="32"/>
    </location>
</feature>
<feature type="transmembrane region" description="Helical" evidence="1">
    <location>
        <begin position="44"/>
        <end position="63"/>
    </location>
</feature>
<keyword evidence="3" id="KW-1185">Reference proteome</keyword>
<comment type="caution">
    <text evidence="2">The sequence shown here is derived from an EMBL/GenBank/DDBJ whole genome shotgun (WGS) entry which is preliminary data.</text>
</comment>
<accession>A0ABN2QVT6</accession>
<evidence type="ECO:0008006" key="4">
    <source>
        <dbReference type="Google" id="ProtNLM"/>
    </source>
</evidence>
<evidence type="ECO:0000313" key="3">
    <source>
        <dbReference type="Proteomes" id="UP001499854"/>
    </source>
</evidence>